<evidence type="ECO:0000313" key="6">
    <source>
        <dbReference type="EMBL" id="PQM45579.1"/>
    </source>
</evidence>
<dbReference type="Proteomes" id="UP000179734">
    <property type="component" value="Unassembled WGS sequence"/>
</dbReference>
<dbReference type="AlphaFoldDB" id="A0A1S1NK08"/>
<feature type="signal peptide" evidence="3">
    <location>
        <begin position="1"/>
        <end position="20"/>
    </location>
</feature>
<gene>
    <name evidence="5" type="ORF">BKN37_14675</name>
    <name evidence="6" type="ORF">C1Y40_04255</name>
</gene>
<dbReference type="EMBL" id="PPEA01000613">
    <property type="protein sequence ID" value="PQM45579.1"/>
    <property type="molecule type" value="Genomic_DNA"/>
</dbReference>
<name>A0A1S1NK08_9MYCO</name>
<feature type="domain" description="Low molecular weight antigen MTB12-like C-terminal" evidence="4">
    <location>
        <begin position="51"/>
        <end position="162"/>
    </location>
</feature>
<evidence type="ECO:0000313" key="7">
    <source>
        <dbReference type="Proteomes" id="UP000179734"/>
    </source>
</evidence>
<sequence length="164" mass="15985">MSVKSLVAGVAALTAVGAAAVGATVLAVSASPAAAQVRPVVFDVPLDQTAALPTADQLLGVLNGLADPNVPFANKSNLVEGGIGPVQAAMADHHMQKAASKGELPLAFNVANIAPAGPGAASADVTVSGPKLAARTMNVTFVNQGGWILSSGSAAQLLQAASGK</sequence>
<evidence type="ECO:0000259" key="4">
    <source>
        <dbReference type="Pfam" id="PF26580"/>
    </source>
</evidence>
<comment type="caution">
    <text evidence="5">The sequence shown here is derived from an EMBL/GenBank/DDBJ whole genome shotgun (WGS) entry which is preliminary data.</text>
</comment>
<protein>
    <submittedName>
        <fullName evidence="6">Low molecular weight antigen MTB12</fullName>
    </submittedName>
</protein>
<keyword evidence="7" id="KW-1185">Reference proteome</keyword>
<organism evidence="5 7">
    <name type="scientific">Mycobacterium talmoniae</name>
    <dbReference type="NCBI Taxonomy" id="1858794"/>
    <lineage>
        <taxon>Bacteria</taxon>
        <taxon>Bacillati</taxon>
        <taxon>Actinomycetota</taxon>
        <taxon>Actinomycetes</taxon>
        <taxon>Mycobacteriales</taxon>
        <taxon>Mycobacteriaceae</taxon>
        <taxon>Mycobacterium</taxon>
    </lineage>
</organism>
<reference evidence="6" key="3">
    <citation type="submission" date="2018-01" db="EMBL/GenBank/DDBJ databases">
        <authorList>
            <person name="Gaut B.S."/>
            <person name="Morton B.R."/>
            <person name="Clegg M.T."/>
            <person name="Duvall M.R."/>
        </authorList>
    </citation>
    <scope>NUCLEOTIDE SEQUENCE</scope>
    <source>
        <strain evidence="6">ATCC BAA-2683</strain>
    </source>
</reference>
<accession>A0A1S1NK08</accession>
<dbReference type="RefSeq" id="WP_071027076.1">
    <property type="nucleotide sequence ID" value="NZ_MLQM01000074.1"/>
</dbReference>
<comment type="similarity">
    <text evidence="2">Belongs to the MTB12 family.</text>
</comment>
<proteinExistence type="inferred from homology"/>
<evidence type="ECO:0000313" key="8">
    <source>
        <dbReference type="Proteomes" id="UP000238296"/>
    </source>
</evidence>
<dbReference type="InterPro" id="IPR058644">
    <property type="entry name" value="Mtb12-like_C"/>
</dbReference>
<reference evidence="6 8" key="2">
    <citation type="journal article" date="2017" name="Int. J. Syst. Evol. Microbiol.">
        <title>Mycobacterium talmoniae sp. nov., a slowly growing mycobacterium isolated from human respiratory samples.</title>
        <authorList>
            <person name="Davidson R.M."/>
            <person name="DeGroote M.A."/>
            <person name="Marola J.L."/>
            <person name="Buss S."/>
            <person name="Jones V."/>
            <person name="McNeil M.R."/>
            <person name="Freifeld A.G."/>
            <person name="Elaine Epperson L."/>
            <person name="Hasan N.A."/>
            <person name="Jackson M."/>
            <person name="Iwen P.C."/>
            <person name="Salfinger M."/>
            <person name="Strong M."/>
        </authorList>
    </citation>
    <scope>NUCLEOTIDE SEQUENCE [LARGE SCALE GENOMIC DNA]</scope>
    <source>
        <strain evidence="6 8">ATCC BAA-2683</strain>
    </source>
</reference>
<evidence type="ECO:0000256" key="3">
    <source>
        <dbReference type="SAM" id="SignalP"/>
    </source>
</evidence>
<dbReference type="Pfam" id="PF26580">
    <property type="entry name" value="Mtb12_C"/>
    <property type="match status" value="1"/>
</dbReference>
<keyword evidence="1 3" id="KW-0732">Signal</keyword>
<dbReference type="EMBL" id="MLQM01000074">
    <property type="protein sequence ID" value="OHV03514.1"/>
    <property type="molecule type" value="Genomic_DNA"/>
</dbReference>
<reference evidence="5 7" key="1">
    <citation type="submission" date="2016-10" db="EMBL/GenBank/DDBJ databases">
        <title>Genome sequence of Mycobacterium talmonii.</title>
        <authorList>
            <person name="Greninger A.L."/>
            <person name="Elliott B."/>
            <person name="Vasireddy S."/>
            <person name="Vasireddy R."/>
        </authorList>
    </citation>
    <scope>NUCLEOTIDE SEQUENCE [LARGE SCALE GENOMIC DNA]</scope>
    <source>
        <strain evidence="5">MO-5499</strain>
        <strain evidence="7">NE-TNMC-100812</strain>
    </source>
</reference>
<evidence type="ECO:0000256" key="1">
    <source>
        <dbReference type="ARBA" id="ARBA00022729"/>
    </source>
</evidence>
<feature type="chain" id="PRO_5038219818" evidence="3">
    <location>
        <begin position="21"/>
        <end position="164"/>
    </location>
</feature>
<dbReference type="Proteomes" id="UP000238296">
    <property type="component" value="Unassembled WGS sequence"/>
</dbReference>
<evidence type="ECO:0000256" key="2">
    <source>
        <dbReference type="ARBA" id="ARBA00093774"/>
    </source>
</evidence>
<evidence type="ECO:0000313" key="5">
    <source>
        <dbReference type="EMBL" id="OHV03514.1"/>
    </source>
</evidence>